<evidence type="ECO:0000256" key="12">
    <source>
        <dbReference type="ARBA" id="ARBA00047899"/>
    </source>
</evidence>
<evidence type="ECO:0000256" key="9">
    <source>
        <dbReference type="ARBA" id="ARBA00022837"/>
    </source>
</evidence>
<comment type="cofactor">
    <cofactor evidence="1">
        <name>Mg(2+)</name>
        <dbReference type="ChEBI" id="CHEBI:18420"/>
    </cofactor>
</comment>
<dbReference type="STRING" id="857967.G0QL79"/>
<keyword evidence="10 14" id="KW-0067">ATP-binding</keyword>
<accession>G0QL79</accession>
<evidence type="ECO:0000259" key="17">
    <source>
        <dbReference type="PROSITE" id="PS50011"/>
    </source>
</evidence>
<dbReference type="OrthoDB" id="371850at2759"/>
<dbReference type="GO" id="GO:0044773">
    <property type="term" value="P:mitotic DNA damage checkpoint signaling"/>
    <property type="evidence" value="ECO:0007669"/>
    <property type="project" value="TreeGrafter"/>
</dbReference>
<dbReference type="PANTHER" id="PTHR44167:SF18">
    <property type="entry name" value="PROTEIN KINASE DOMAIN-CONTAINING PROTEIN"/>
    <property type="match status" value="1"/>
</dbReference>
<keyword evidence="9" id="KW-0106">Calcium</keyword>
<keyword evidence="19" id="KW-1185">Reference proteome</keyword>
<dbReference type="RefSeq" id="XP_004039330.1">
    <property type="nucleotide sequence ID" value="XM_004039282.1"/>
</dbReference>
<feature type="signal peptide" evidence="16">
    <location>
        <begin position="1"/>
        <end position="17"/>
    </location>
</feature>
<reference evidence="18 19" key="1">
    <citation type="submission" date="2011-07" db="EMBL/GenBank/DDBJ databases">
        <authorList>
            <person name="Coyne R."/>
            <person name="Brami D."/>
            <person name="Johnson J."/>
            <person name="Hostetler J."/>
            <person name="Hannick L."/>
            <person name="Clark T."/>
            <person name="Cassidy-Hanley D."/>
            <person name="Inman J."/>
        </authorList>
    </citation>
    <scope>NUCLEOTIDE SEQUENCE [LARGE SCALE GENOMIC DNA]</scope>
    <source>
        <strain evidence="18 19">G5</strain>
    </source>
</reference>
<sequence length="493" mass="58281">MNKNLIFLSFFITTVFCRLNVCKTSWLITCLKARSPRELKEQKELKELNNYCVFVNQDDDMFDSDGLRFSLKYDSICNICRNKRNLFFSDETCEKFPESHQFQSKFYIKIQKNNLNGYLAIEADNNQIIFPSYVDAKFQDEYEILAQIGKGNYARVYSAVQKSSGVKFAVKCFQKQKLQEIDKGMLSLHNELKIMRKIKEHENVIKLFEVFEGENTFYFVMEIVDGNSLYEEIKKKQNKPFHEDEIKDILQKLIKGISYLQQFNIMHRDIKPENILLERKEGKNTVKIVDFGLASFADEFPYIFPKCGTPGFVAPEIANLIDKSKGYSIICDVFSIGVIFHILLTGESIFPGKKFNDVLTKNKQCEINWNSQLYDGLNIYCKNLLQNMLQKCPEKRINCQECLEHPYFDFQKKLQLEFGKNEDYFNCLKDKNQILSQKGIKLNGNFEFFNDFGIKEDLYNLQLKAINFQKNCKYYYINFFIYLFYFFQKKRKL</sequence>
<dbReference type="Gene3D" id="1.10.510.10">
    <property type="entry name" value="Transferase(Phosphotransferase) domain 1"/>
    <property type="match status" value="1"/>
</dbReference>
<comment type="catalytic activity">
    <reaction evidence="12">
        <text>L-threonyl-[protein] + ATP = O-phospho-L-threonyl-[protein] + ADP + H(+)</text>
        <dbReference type="Rhea" id="RHEA:46608"/>
        <dbReference type="Rhea" id="RHEA-COMP:11060"/>
        <dbReference type="Rhea" id="RHEA-COMP:11605"/>
        <dbReference type="ChEBI" id="CHEBI:15378"/>
        <dbReference type="ChEBI" id="CHEBI:30013"/>
        <dbReference type="ChEBI" id="CHEBI:30616"/>
        <dbReference type="ChEBI" id="CHEBI:61977"/>
        <dbReference type="ChEBI" id="CHEBI:456216"/>
        <dbReference type="EC" id="2.7.11.1"/>
    </reaction>
</comment>
<dbReference type="EC" id="2.7.11.1" evidence="2"/>
<dbReference type="GO" id="GO:0005737">
    <property type="term" value="C:cytoplasm"/>
    <property type="evidence" value="ECO:0007669"/>
    <property type="project" value="TreeGrafter"/>
</dbReference>
<evidence type="ECO:0000256" key="4">
    <source>
        <dbReference type="ARBA" id="ARBA00022679"/>
    </source>
</evidence>
<keyword evidence="8 18" id="KW-0418">Kinase</keyword>
<dbReference type="GO" id="GO:0004674">
    <property type="term" value="F:protein serine/threonine kinase activity"/>
    <property type="evidence" value="ECO:0007669"/>
    <property type="project" value="UniProtKB-KW"/>
</dbReference>
<evidence type="ECO:0000256" key="7">
    <source>
        <dbReference type="ARBA" id="ARBA00022741"/>
    </source>
</evidence>
<comment type="catalytic activity">
    <reaction evidence="13">
        <text>L-seryl-[protein] + ATP = O-phospho-L-seryl-[protein] + ADP + H(+)</text>
        <dbReference type="Rhea" id="RHEA:17989"/>
        <dbReference type="Rhea" id="RHEA-COMP:9863"/>
        <dbReference type="Rhea" id="RHEA-COMP:11604"/>
        <dbReference type="ChEBI" id="CHEBI:15378"/>
        <dbReference type="ChEBI" id="CHEBI:29999"/>
        <dbReference type="ChEBI" id="CHEBI:30616"/>
        <dbReference type="ChEBI" id="CHEBI:83421"/>
        <dbReference type="ChEBI" id="CHEBI:456216"/>
        <dbReference type="EC" id="2.7.11.1"/>
    </reaction>
</comment>
<gene>
    <name evidence="18" type="ORF">IMG5_026880</name>
</gene>
<dbReference type="Pfam" id="PF00069">
    <property type="entry name" value="Pkinase"/>
    <property type="match status" value="1"/>
</dbReference>
<dbReference type="GO" id="GO:0005634">
    <property type="term" value="C:nucleus"/>
    <property type="evidence" value="ECO:0007669"/>
    <property type="project" value="TreeGrafter"/>
</dbReference>
<dbReference type="PROSITE" id="PS50011">
    <property type="entry name" value="PROTEIN_KINASE_DOM"/>
    <property type="match status" value="1"/>
</dbReference>
<dbReference type="FunFam" id="1.10.510.10:FF:000945">
    <property type="entry name" value="Uncharacterized protein"/>
    <property type="match status" value="1"/>
</dbReference>
<evidence type="ECO:0000256" key="1">
    <source>
        <dbReference type="ARBA" id="ARBA00001946"/>
    </source>
</evidence>
<evidence type="ECO:0000256" key="11">
    <source>
        <dbReference type="ARBA" id="ARBA00024334"/>
    </source>
</evidence>
<dbReference type="GO" id="GO:0106310">
    <property type="term" value="F:protein serine kinase activity"/>
    <property type="evidence" value="ECO:0007669"/>
    <property type="project" value="RHEA"/>
</dbReference>
<dbReference type="OMA" id="QRIACSE"/>
<dbReference type="InterPro" id="IPR008271">
    <property type="entry name" value="Ser/Thr_kinase_AS"/>
</dbReference>
<dbReference type="Gene3D" id="3.30.200.20">
    <property type="entry name" value="Phosphorylase Kinase, domain 1"/>
    <property type="match status" value="1"/>
</dbReference>
<keyword evidence="3 15" id="KW-0723">Serine/threonine-protein kinase</keyword>
<name>G0QL79_ICHMU</name>
<evidence type="ECO:0000256" key="10">
    <source>
        <dbReference type="ARBA" id="ARBA00022840"/>
    </source>
</evidence>
<dbReference type="GeneID" id="14910215"/>
<keyword evidence="4 18" id="KW-0808">Transferase</keyword>
<evidence type="ECO:0000256" key="8">
    <source>
        <dbReference type="ARBA" id="ARBA00022777"/>
    </source>
</evidence>
<keyword evidence="5" id="KW-0479">Metal-binding</keyword>
<evidence type="ECO:0000256" key="15">
    <source>
        <dbReference type="RuleBase" id="RU000304"/>
    </source>
</evidence>
<dbReference type="AlphaFoldDB" id="G0QL79"/>
<dbReference type="SMART" id="SM00220">
    <property type="entry name" value="S_TKc"/>
    <property type="match status" value="1"/>
</dbReference>
<dbReference type="FunFam" id="3.30.200.20:FF:000315">
    <property type="entry name" value="Calcium-dependent protein kinase 3"/>
    <property type="match status" value="1"/>
</dbReference>
<keyword evidence="16" id="KW-0732">Signal</keyword>
<dbReference type="InterPro" id="IPR000719">
    <property type="entry name" value="Prot_kinase_dom"/>
</dbReference>
<evidence type="ECO:0000256" key="16">
    <source>
        <dbReference type="SAM" id="SignalP"/>
    </source>
</evidence>
<dbReference type="InParanoid" id="G0QL79"/>
<dbReference type="PROSITE" id="PS00108">
    <property type="entry name" value="PROTEIN_KINASE_ST"/>
    <property type="match status" value="1"/>
</dbReference>
<evidence type="ECO:0000256" key="2">
    <source>
        <dbReference type="ARBA" id="ARBA00012513"/>
    </source>
</evidence>
<protein>
    <recommendedName>
        <fullName evidence="2">non-specific serine/threonine protein kinase</fullName>
        <ecNumber evidence="2">2.7.11.1</ecNumber>
    </recommendedName>
</protein>
<dbReference type="Proteomes" id="UP000008983">
    <property type="component" value="Unassembled WGS sequence"/>
</dbReference>
<evidence type="ECO:0000256" key="14">
    <source>
        <dbReference type="PROSITE-ProRule" id="PRU10141"/>
    </source>
</evidence>
<feature type="binding site" evidence="14">
    <location>
        <position position="171"/>
    </location>
    <ligand>
        <name>ATP</name>
        <dbReference type="ChEBI" id="CHEBI:30616"/>
    </ligand>
</feature>
<dbReference type="EMBL" id="GL983231">
    <property type="protein sequence ID" value="EGR34026.1"/>
    <property type="molecule type" value="Genomic_DNA"/>
</dbReference>
<keyword evidence="7 14" id="KW-0547">Nucleotide-binding</keyword>
<dbReference type="PROSITE" id="PS00107">
    <property type="entry name" value="PROTEIN_KINASE_ATP"/>
    <property type="match status" value="1"/>
</dbReference>
<dbReference type="SUPFAM" id="SSF56112">
    <property type="entry name" value="Protein kinase-like (PK-like)"/>
    <property type="match status" value="1"/>
</dbReference>
<evidence type="ECO:0000256" key="5">
    <source>
        <dbReference type="ARBA" id="ARBA00022723"/>
    </source>
</evidence>
<evidence type="ECO:0000256" key="13">
    <source>
        <dbReference type="ARBA" id="ARBA00048679"/>
    </source>
</evidence>
<evidence type="ECO:0000256" key="6">
    <source>
        <dbReference type="ARBA" id="ARBA00022737"/>
    </source>
</evidence>
<proteinExistence type="inferred from homology"/>
<dbReference type="GO" id="GO:0046872">
    <property type="term" value="F:metal ion binding"/>
    <property type="evidence" value="ECO:0007669"/>
    <property type="project" value="UniProtKB-KW"/>
</dbReference>
<keyword evidence="6" id="KW-0677">Repeat</keyword>
<dbReference type="GO" id="GO:0005524">
    <property type="term" value="F:ATP binding"/>
    <property type="evidence" value="ECO:0007669"/>
    <property type="project" value="UniProtKB-UniRule"/>
</dbReference>
<comment type="similarity">
    <text evidence="11">Belongs to the protein kinase superfamily. Ser/Thr protein kinase family. CDPK subfamily.</text>
</comment>
<evidence type="ECO:0000313" key="18">
    <source>
        <dbReference type="EMBL" id="EGR34026.1"/>
    </source>
</evidence>
<evidence type="ECO:0000313" key="19">
    <source>
        <dbReference type="Proteomes" id="UP000008983"/>
    </source>
</evidence>
<dbReference type="PANTHER" id="PTHR44167">
    <property type="entry name" value="OVARIAN-SPECIFIC SERINE/THREONINE-PROTEIN KINASE LOK-RELATED"/>
    <property type="match status" value="1"/>
</dbReference>
<dbReference type="eggNOG" id="KOG0032">
    <property type="taxonomic scope" value="Eukaryota"/>
</dbReference>
<evidence type="ECO:0000256" key="3">
    <source>
        <dbReference type="ARBA" id="ARBA00022527"/>
    </source>
</evidence>
<feature type="domain" description="Protein kinase" evidence="17">
    <location>
        <begin position="142"/>
        <end position="408"/>
    </location>
</feature>
<organism evidence="18 19">
    <name type="scientific">Ichthyophthirius multifiliis</name>
    <name type="common">White spot disease agent</name>
    <name type="synonym">Ich</name>
    <dbReference type="NCBI Taxonomy" id="5932"/>
    <lineage>
        <taxon>Eukaryota</taxon>
        <taxon>Sar</taxon>
        <taxon>Alveolata</taxon>
        <taxon>Ciliophora</taxon>
        <taxon>Intramacronucleata</taxon>
        <taxon>Oligohymenophorea</taxon>
        <taxon>Hymenostomatida</taxon>
        <taxon>Ophryoglenina</taxon>
        <taxon>Ichthyophthirius</taxon>
    </lineage>
</organism>
<dbReference type="InterPro" id="IPR011009">
    <property type="entry name" value="Kinase-like_dom_sf"/>
</dbReference>
<feature type="chain" id="PRO_5003407693" description="non-specific serine/threonine protein kinase" evidence="16">
    <location>
        <begin position="18"/>
        <end position="493"/>
    </location>
</feature>
<dbReference type="InterPro" id="IPR017441">
    <property type="entry name" value="Protein_kinase_ATP_BS"/>
</dbReference>